<dbReference type="GO" id="GO:0006950">
    <property type="term" value="P:response to stress"/>
    <property type="evidence" value="ECO:0007669"/>
    <property type="project" value="TreeGrafter"/>
</dbReference>
<evidence type="ECO:0000313" key="4">
    <source>
        <dbReference type="Proteomes" id="UP000616608"/>
    </source>
</evidence>
<protein>
    <recommendedName>
        <fullName evidence="2">HTH marR-type domain-containing protein</fullName>
    </recommendedName>
</protein>
<dbReference type="PANTHER" id="PTHR33164:SF43">
    <property type="entry name" value="HTH-TYPE TRANSCRIPTIONAL REPRESSOR YETL"/>
    <property type="match status" value="1"/>
</dbReference>
<dbReference type="PRINTS" id="PR00598">
    <property type="entry name" value="HTHMARR"/>
</dbReference>
<dbReference type="InterPro" id="IPR039422">
    <property type="entry name" value="MarR/SlyA-like"/>
</dbReference>
<dbReference type="InterPro" id="IPR036390">
    <property type="entry name" value="WH_DNA-bd_sf"/>
</dbReference>
<feature type="domain" description="HTH marR-type" evidence="2">
    <location>
        <begin position="4"/>
        <end position="135"/>
    </location>
</feature>
<dbReference type="InterPro" id="IPR036388">
    <property type="entry name" value="WH-like_DNA-bd_sf"/>
</dbReference>
<dbReference type="Gene3D" id="1.10.10.10">
    <property type="entry name" value="Winged helix-like DNA-binding domain superfamily/Winged helix DNA-binding domain"/>
    <property type="match status" value="1"/>
</dbReference>
<organism evidence="3 4">
    <name type="scientific">Lysinibacillus alkalisoli</name>
    <dbReference type="NCBI Taxonomy" id="1911548"/>
    <lineage>
        <taxon>Bacteria</taxon>
        <taxon>Bacillati</taxon>
        <taxon>Bacillota</taxon>
        <taxon>Bacilli</taxon>
        <taxon>Bacillales</taxon>
        <taxon>Bacillaceae</taxon>
        <taxon>Lysinibacillus</taxon>
    </lineage>
</organism>
<accession>A0A917FYG8</accession>
<comment type="caution">
    <text evidence="3">The sequence shown here is derived from an EMBL/GenBank/DDBJ whole genome shotgun (WGS) entry which is preliminary data.</text>
</comment>
<dbReference type="GO" id="GO:0003700">
    <property type="term" value="F:DNA-binding transcription factor activity"/>
    <property type="evidence" value="ECO:0007669"/>
    <property type="project" value="InterPro"/>
</dbReference>
<evidence type="ECO:0000256" key="1">
    <source>
        <dbReference type="ARBA" id="ARBA00023125"/>
    </source>
</evidence>
<dbReference type="PROSITE" id="PS50995">
    <property type="entry name" value="HTH_MARR_2"/>
    <property type="match status" value="1"/>
</dbReference>
<keyword evidence="1" id="KW-0238">DNA-binding</keyword>
<name>A0A917FYG8_9BACI</name>
<reference evidence="3" key="1">
    <citation type="journal article" date="2014" name="Int. J. Syst. Evol. Microbiol.">
        <title>Complete genome sequence of Corynebacterium casei LMG S-19264T (=DSM 44701T), isolated from a smear-ripened cheese.</title>
        <authorList>
            <consortium name="US DOE Joint Genome Institute (JGI-PGF)"/>
            <person name="Walter F."/>
            <person name="Albersmeier A."/>
            <person name="Kalinowski J."/>
            <person name="Ruckert C."/>
        </authorList>
    </citation>
    <scope>NUCLEOTIDE SEQUENCE</scope>
    <source>
        <strain evidence="3">CGMCC 1.15760</strain>
    </source>
</reference>
<evidence type="ECO:0000259" key="2">
    <source>
        <dbReference type="PROSITE" id="PS50995"/>
    </source>
</evidence>
<dbReference type="Proteomes" id="UP000616608">
    <property type="component" value="Unassembled WGS sequence"/>
</dbReference>
<dbReference type="InterPro" id="IPR000835">
    <property type="entry name" value="HTH_MarR-typ"/>
</dbReference>
<proteinExistence type="predicted"/>
<evidence type="ECO:0000313" key="3">
    <source>
        <dbReference type="EMBL" id="GGG14186.1"/>
    </source>
</evidence>
<dbReference type="InterPro" id="IPR011991">
    <property type="entry name" value="ArsR-like_HTH"/>
</dbReference>
<dbReference type="GO" id="GO:0003677">
    <property type="term" value="F:DNA binding"/>
    <property type="evidence" value="ECO:0007669"/>
    <property type="project" value="UniProtKB-KW"/>
</dbReference>
<keyword evidence="4" id="KW-1185">Reference proteome</keyword>
<dbReference type="AlphaFoldDB" id="A0A917FYG8"/>
<dbReference type="EMBL" id="BMJT01000002">
    <property type="protein sequence ID" value="GGG14186.1"/>
    <property type="molecule type" value="Genomic_DNA"/>
</dbReference>
<dbReference type="RefSeq" id="WP_229704138.1">
    <property type="nucleotide sequence ID" value="NZ_BMJT01000002.1"/>
</dbReference>
<dbReference type="SMART" id="SM00347">
    <property type="entry name" value="HTH_MARR"/>
    <property type="match status" value="1"/>
</dbReference>
<dbReference type="Pfam" id="PF01047">
    <property type="entry name" value="MarR"/>
    <property type="match status" value="1"/>
</dbReference>
<dbReference type="CDD" id="cd00090">
    <property type="entry name" value="HTH_ARSR"/>
    <property type="match status" value="1"/>
</dbReference>
<dbReference type="SUPFAM" id="SSF46785">
    <property type="entry name" value="Winged helix' DNA-binding domain"/>
    <property type="match status" value="1"/>
</dbReference>
<sequence length="135" mass="15383">MNEYKTMMEEIVQIQHQSKQFLQLLTADEVLPASQLTLLVQLAVNGGMKVTEIADFVGVTPGAVTAICDKLEKQSLVMRARDQQDRRVVKIRLTDEGYLLVESLFHKFSTDKIEHITTTLKQVNQLMQTITNYDN</sequence>
<dbReference type="PANTHER" id="PTHR33164">
    <property type="entry name" value="TRANSCRIPTIONAL REGULATOR, MARR FAMILY"/>
    <property type="match status" value="1"/>
</dbReference>
<gene>
    <name evidence="3" type="ORF">GCM10007425_05580</name>
</gene>
<reference evidence="3" key="2">
    <citation type="submission" date="2020-09" db="EMBL/GenBank/DDBJ databases">
        <authorList>
            <person name="Sun Q."/>
            <person name="Zhou Y."/>
        </authorList>
    </citation>
    <scope>NUCLEOTIDE SEQUENCE</scope>
    <source>
        <strain evidence="3">CGMCC 1.15760</strain>
    </source>
</reference>